<comment type="caution">
    <text evidence="3">The sequence shown here is derived from an EMBL/GenBank/DDBJ whole genome shotgun (WGS) entry which is preliminary data.</text>
</comment>
<keyword evidence="2" id="KW-0472">Membrane</keyword>
<sequence>MVLNKIMVTAGITTLLQAAGQLVFTALSIAQYFCLIDFLRELPLLLYIKILYFHNPETCGTRINIGQSIDGIANQAFVLITNLPIQTFRTFIINCTSLGLSVLWIITSVVIILGGAKNKQSKAMRWPWIIVTVAICGVDLVAAVIYANESFHTRTLSDIMDLINGVSSGTSNTELDTSWASWIMVLLYSRFVVLFVLNVFLLILVIVSLNMKPETKTDVLELEAPTPILNAPPAVQVSTGVQSSPIPTPPLPTVPTAQDSSERYEETVSVLSEVQPTTRIPRAGFSKSFQRMKSFLFSKSPSPEVHQRRSPPESVLVSPEISPRAQHVDMKRTVNFPKSLLSLPQRLENIIAEQQRRLDRSVIDTSGRNSPPRASQSMPQLDTTSTAPTDGRGRRGTTAELQGQLPWAYIPAPAHRMRDQLPPDEDLPPVPLPDYTALQPVKKASVHRAASSLSSLTQRKDYVASQSLRSPLNKSDVLY</sequence>
<feature type="compositionally biased region" description="Polar residues" evidence="1">
    <location>
        <begin position="363"/>
        <end position="388"/>
    </location>
</feature>
<keyword evidence="4" id="KW-1185">Reference proteome</keyword>
<feature type="transmembrane region" description="Helical" evidence="2">
    <location>
        <begin position="91"/>
        <end position="114"/>
    </location>
</feature>
<organism evidence="3 4">
    <name type="scientific">Arctia plantaginis</name>
    <name type="common">Wood tiger moth</name>
    <name type="synonym">Phalaena plantaginis</name>
    <dbReference type="NCBI Taxonomy" id="874455"/>
    <lineage>
        <taxon>Eukaryota</taxon>
        <taxon>Metazoa</taxon>
        <taxon>Ecdysozoa</taxon>
        <taxon>Arthropoda</taxon>
        <taxon>Hexapoda</taxon>
        <taxon>Insecta</taxon>
        <taxon>Pterygota</taxon>
        <taxon>Neoptera</taxon>
        <taxon>Endopterygota</taxon>
        <taxon>Lepidoptera</taxon>
        <taxon>Glossata</taxon>
        <taxon>Ditrysia</taxon>
        <taxon>Noctuoidea</taxon>
        <taxon>Erebidae</taxon>
        <taxon>Arctiinae</taxon>
        <taxon>Arctia</taxon>
    </lineage>
</organism>
<evidence type="ECO:0000313" key="4">
    <source>
        <dbReference type="Proteomes" id="UP000494106"/>
    </source>
</evidence>
<feature type="transmembrane region" description="Helical" evidence="2">
    <location>
        <begin position="126"/>
        <end position="147"/>
    </location>
</feature>
<keyword evidence="2" id="KW-1133">Transmembrane helix</keyword>
<evidence type="ECO:0000313" key="3">
    <source>
        <dbReference type="EMBL" id="CAB3225680.1"/>
    </source>
</evidence>
<keyword evidence="2" id="KW-0812">Transmembrane</keyword>
<evidence type="ECO:0000256" key="1">
    <source>
        <dbReference type="SAM" id="MobiDB-lite"/>
    </source>
</evidence>
<dbReference type="Proteomes" id="UP000494106">
    <property type="component" value="Unassembled WGS sequence"/>
</dbReference>
<protein>
    <submittedName>
        <fullName evidence="3">Uncharacterized protein</fullName>
    </submittedName>
</protein>
<reference evidence="3 4" key="1">
    <citation type="submission" date="2020-04" db="EMBL/GenBank/DDBJ databases">
        <authorList>
            <person name="Wallbank WR R."/>
            <person name="Pardo Diaz C."/>
            <person name="Kozak K."/>
            <person name="Martin S."/>
            <person name="Jiggins C."/>
            <person name="Moest M."/>
            <person name="Warren A I."/>
            <person name="Byers J.R.P. K."/>
            <person name="Montejo-Kovacevich G."/>
            <person name="Yen C E."/>
        </authorList>
    </citation>
    <scope>NUCLEOTIDE SEQUENCE [LARGE SCALE GENOMIC DNA]</scope>
</reference>
<feature type="region of interest" description="Disordered" evidence="1">
    <location>
        <begin position="239"/>
        <end position="259"/>
    </location>
</feature>
<feature type="region of interest" description="Disordered" evidence="1">
    <location>
        <begin position="358"/>
        <end position="404"/>
    </location>
</feature>
<dbReference type="AlphaFoldDB" id="A0A8S0Z2D1"/>
<feature type="transmembrane region" description="Helical" evidence="2">
    <location>
        <begin position="179"/>
        <end position="207"/>
    </location>
</feature>
<proteinExistence type="predicted"/>
<gene>
    <name evidence="3" type="ORF">APLA_LOCUS2539</name>
</gene>
<dbReference type="OrthoDB" id="7967436at2759"/>
<feature type="region of interest" description="Disordered" evidence="1">
    <location>
        <begin position="299"/>
        <end position="320"/>
    </location>
</feature>
<dbReference type="EMBL" id="CADEBC010000208">
    <property type="protein sequence ID" value="CAB3225680.1"/>
    <property type="molecule type" value="Genomic_DNA"/>
</dbReference>
<evidence type="ECO:0000256" key="2">
    <source>
        <dbReference type="SAM" id="Phobius"/>
    </source>
</evidence>
<name>A0A8S0Z2D1_ARCPL</name>
<accession>A0A8S0Z2D1</accession>